<dbReference type="AlphaFoldDB" id="A0A1U7HYC1"/>
<accession>A0A1U7HYC1</accession>
<dbReference type="Proteomes" id="UP000185984">
    <property type="component" value="Unassembled WGS sequence"/>
</dbReference>
<feature type="domain" description="DUF11" evidence="1">
    <location>
        <begin position="231"/>
        <end position="321"/>
    </location>
</feature>
<sequence>MLGVSLPLAAPLLAQTKTNSLNIINQASYSYNSDDTQLISGFTTQNSISVQGLIDPLGQVTGCAGEILPDYTGFSVALYEVEPNDPTGTEVRTLVSLTRTELPDVPDNGITKGLAPNIENSNPFFLTNGEQGNYNFLLDPNRGQLDIGRTYVLIVNPPPNTIYNQRRVKITIQERQGDVVVYQATSLDGKPLSTTDDRTTLVNTINIRDAERVGLVLGTLNIKTNICQAQDLQIIKTGDRATAAPGDTVIYRLAVKNLASSSIHNVAIADTLPLGFNFLPASVQAELDGNPVRVNTTQNNSLVTFQASNISLPQSGILNIAYAAVLTPEAIRGTGENSAIATAQRLDNSVSVKDGPAIHRLRLQPGILSDCGTLIGRVFVDKNFDGEQQPDEPGVANAVVFLDDGNRVVTDKQGLFSVANVISGYRTGVLDFTSVPGYRLAPNHKFKERNSQSRLVHLAPGGLARMNFAVTPLEKEGTQP</sequence>
<dbReference type="Gene3D" id="2.60.40.10">
    <property type="entry name" value="Immunoglobulins"/>
    <property type="match status" value="1"/>
</dbReference>
<proteinExistence type="predicted"/>
<organism evidence="2 3">
    <name type="scientific">Chroogloeocystis siderophila 5.2 s.c.1</name>
    <dbReference type="NCBI Taxonomy" id="247279"/>
    <lineage>
        <taxon>Bacteria</taxon>
        <taxon>Bacillati</taxon>
        <taxon>Cyanobacteriota</taxon>
        <taxon>Cyanophyceae</taxon>
        <taxon>Oscillatoriophycideae</taxon>
        <taxon>Chroococcales</taxon>
        <taxon>Chroococcaceae</taxon>
        <taxon>Chroogloeocystis</taxon>
    </lineage>
</organism>
<comment type="caution">
    <text evidence="2">The sequence shown here is derived from an EMBL/GenBank/DDBJ whole genome shotgun (WGS) entry which is preliminary data.</text>
</comment>
<gene>
    <name evidence="2" type="ORF">NIES1031_03760</name>
</gene>
<dbReference type="InterPro" id="IPR001434">
    <property type="entry name" value="OmcB-like_DUF11"/>
</dbReference>
<evidence type="ECO:0000313" key="2">
    <source>
        <dbReference type="EMBL" id="OKH28592.1"/>
    </source>
</evidence>
<keyword evidence="3" id="KW-1185">Reference proteome</keyword>
<dbReference type="InterPro" id="IPR047589">
    <property type="entry name" value="DUF11_rpt"/>
</dbReference>
<dbReference type="InterPro" id="IPR013783">
    <property type="entry name" value="Ig-like_fold"/>
</dbReference>
<dbReference type="STRING" id="247279.NIES1031_03760"/>
<dbReference type="EMBL" id="MRCC01000003">
    <property type="protein sequence ID" value="OKH28592.1"/>
    <property type="molecule type" value="Genomic_DNA"/>
</dbReference>
<dbReference type="SUPFAM" id="SSF117074">
    <property type="entry name" value="Hypothetical protein PA1324"/>
    <property type="match status" value="1"/>
</dbReference>
<dbReference type="Gene3D" id="2.60.40.740">
    <property type="match status" value="1"/>
</dbReference>
<evidence type="ECO:0000313" key="3">
    <source>
        <dbReference type="Proteomes" id="UP000185984"/>
    </source>
</evidence>
<dbReference type="NCBIfam" id="TIGR01451">
    <property type="entry name" value="B_ant_repeat"/>
    <property type="match status" value="1"/>
</dbReference>
<evidence type="ECO:0000259" key="1">
    <source>
        <dbReference type="Pfam" id="PF01345"/>
    </source>
</evidence>
<name>A0A1U7HYC1_9CHRO</name>
<protein>
    <recommendedName>
        <fullName evidence="1">DUF11 domain-containing protein</fullName>
    </recommendedName>
</protein>
<reference evidence="2 3" key="1">
    <citation type="submission" date="2016-11" db="EMBL/GenBank/DDBJ databases">
        <title>Draft Genome Sequences of Nine Cyanobacterial Strains from Diverse Habitats.</title>
        <authorList>
            <person name="Zhu T."/>
            <person name="Hou S."/>
            <person name="Lu X."/>
            <person name="Hess W.R."/>
        </authorList>
    </citation>
    <scope>NUCLEOTIDE SEQUENCE [LARGE SCALE GENOMIC DNA]</scope>
    <source>
        <strain evidence="2 3">5.2 s.c.1</strain>
    </source>
</reference>
<dbReference type="Pfam" id="PF01345">
    <property type="entry name" value="DUF11"/>
    <property type="match status" value="1"/>
</dbReference>